<dbReference type="EMBL" id="PUIA01000038">
    <property type="protein sequence ID" value="PQO30607.1"/>
    <property type="molecule type" value="Genomic_DNA"/>
</dbReference>
<sequence>MGPIFLETISLGAAWFIFVVDRVIPWHNALEPDPCNLVTFRQEIVHQKHFQQSAVLFLSLVCLIATHRGAVAEKKLDTAEILAVAKASFKTDEDTLWQSRLKGRFEITGKDGLADKQMFTTFESWVVGDTLRNNSLCDFERSTFPYARFEDVRTLLLENGSLYVTSFSDRFKPIGCETRIRRHEFDTEMLHETHFTVWYHPQMLLKLPFNPTREGVDSMTFTKDNNGILHGTWHPNKNARCEIQLNSRIGNRPISNKIYYKDKLVHEINATWKQWPNAGTMLESVTNTYAAQSATYTWTLTEFESLKAVNPNKFQQADLGALPGAREIDERDRNNVLINGRPIR</sequence>
<evidence type="ECO:0000313" key="2">
    <source>
        <dbReference type="Proteomes" id="UP000240009"/>
    </source>
</evidence>
<gene>
    <name evidence="1" type="ORF">C5Y96_14145</name>
</gene>
<evidence type="ECO:0000313" key="1">
    <source>
        <dbReference type="EMBL" id="PQO30607.1"/>
    </source>
</evidence>
<proteinExistence type="predicted"/>
<organism evidence="1 2">
    <name type="scientific">Blastopirellula marina</name>
    <dbReference type="NCBI Taxonomy" id="124"/>
    <lineage>
        <taxon>Bacteria</taxon>
        <taxon>Pseudomonadati</taxon>
        <taxon>Planctomycetota</taxon>
        <taxon>Planctomycetia</taxon>
        <taxon>Pirellulales</taxon>
        <taxon>Pirellulaceae</taxon>
        <taxon>Blastopirellula</taxon>
    </lineage>
</organism>
<protein>
    <submittedName>
        <fullName evidence="1">Uncharacterized protein</fullName>
    </submittedName>
</protein>
<comment type="caution">
    <text evidence="1">The sequence shown here is derived from an EMBL/GenBank/DDBJ whole genome shotgun (WGS) entry which is preliminary data.</text>
</comment>
<dbReference type="Proteomes" id="UP000240009">
    <property type="component" value="Unassembled WGS sequence"/>
</dbReference>
<dbReference type="AlphaFoldDB" id="A0A2S8FEN5"/>
<reference evidence="1 2" key="1">
    <citation type="submission" date="2018-02" db="EMBL/GenBank/DDBJ databases">
        <title>Comparative genomes isolates from brazilian mangrove.</title>
        <authorList>
            <person name="Araujo J.E."/>
            <person name="Taketani R.G."/>
            <person name="Silva M.C.P."/>
            <person name="Loureco M.V."/>
            <person name="Andreote F.D."/>
        </authorList>
    </citation>
    <scope>NUCLEOTIDE SEQUENCE [LARGE SCALE GENOMIC DNA]</scope>
    <source>
        <strain evidence="1 2">HEX-2 MGV</strain>
    </source>
</reference>
<name>A0A2S8FEN5_9BACT</name>
<accession>A0A2S8FEN5</accession>